<dbReference type="PANTHER" id="PTHR14388:SF7">
    <property type="entry name" value="SH2 DOMAIN-CONTAINING PROTEIN 4B"/>
    <property type="match status" value="1"/>
</dbReference>
<dbReference type="Ensembl" id="ENSAMXT00005001274.1">
    <property type="protein sequence ID" value="ENSAMXP00005001128.1"/>
    <property type="gene ID" value="ENSAMXG00005000698.1"/>
</dbReference>
<keyword evidence="1 2" id="KW-0727">SH2 domain</keyword>
<protein>
    <submittedName>
        <fullName evidence="4">SH2 domain containing 4Ba</fullName>
    </submittedName>
</protein>
<dbReference type="PANTHER" id="PTHR14388">
    <property type="entry name" value="T CELL-SPECIFIC ADAPTER PROTEIN TSAD"/>
    <property type="match status" value="1"/>
</dbReference>
<reference evidence="4" key="1">
    <citation type="submission" date="2025-08" db="UniProtKB">
        <authorList>
            <consortium name="Ensembl"/>
        </authorList>
    </citation>
    <scope>IDENTIFICATION</scope>
</reference>
<dbReference type="PRINTS" id="PR00401">
    <property type="entry name" value="SH2DOMAIN"/>
</dbReference>
<dbReference type="InterPro" id="IPR036860">
    <property type="entry name" value="SH2_dom_sf"/>
</dbReference>
<sequence>MMQQILRDMYVQPELLAELNEVQKQILFYKIRQEQVRRWTERESQEDGWERSPAPPKCVQWLHGGDGEVWVWVMGEDAGDKPYEQIIRELIQKRAQRQAQLEAVLKGDCSFGRMLTAIAEVTVCVGNERVLCSQRREEEERQKGEEEVRRVEEKRARELYISLERERKNSDPAWVRSPRPNCRESVILWFCEDQKPKRAGYERNSDTIAPWFHGIITREESEKLLMNEAEGSFLVRVSERIWGYTLSYRTASGFKHFLIDASGDCYNFLGVDQNRHATLTDLINFHKVG</sequence>
<feature type="domain" description="SH2" evidence="3">
    <location>
        <begin position="211"/>
        <end position="289"/>
    </location>
</feature>
<dbReference type="InterPro" id="IPR000980">
    <property type="entry name" value="SH2"/>
</dbReference>
<proteinExistence type="predicted"/>
<name>A0A8B9GVQ1_ASTMX</name>
<accession>A0A8B9GVQ1</accession>
<dbReference type="AlphaFoldDB" id="A0A8B9GVQ1"/>
<dbReference type="SMART" id="SM00252">
    <property type="entry name" value="SH2"/>
    <property type="match status" value="1"/>
</dbReference>
<evidence type="ECO:0000256" key="1">
    <source>
        <dbReference type="ARBA" id="ARBA00022999"/>
    </source>
</evidence>
<dbReference type="Proteomes" id="UP000694621">
    <property type="component" value="Unplaced"/>
</dbReference>
<evidence type="ECO:0000313" key="5">
    <source>
        <dbReference type="Proteomes" id="UP000694621"/>
    </source>
</evidence>
<dbReference type="PROSITE" id="PS50001">
    <property type="entry name" value="SH2"/>
    <property type="match status" value="1"/>
</dbReference>
<evidence type="ECO:0000256" key="2">
    <source>
        <dbReference type="PROSITE-ProRule" id="PRU00191"/>
    </source>
</evidence>
<dbReference type="Pfam" id="PF00017">
    <property type="entry name" value="SH2"/>
    <property type="match status" value="1"/>
</dbReference>
<organism evidence="4 5">
    <name type="scientific">Astyanax mexicanus</name>
    <name type="common">Blind cave fish</name>
    <name type="synonym">Astyanax fasciatus mexicanus</name>
    <dbReference type="NCBI Taxonomy" id="7994"/>
    <lineage>
        <taxon>Eukaryota</taxon>
        <taxon>Metazoa</taxon>
        <taxon>Chordata</taxon>
        <taxon>Craniata</taxon>
        <taxon>Vertebrata</taxon>
        <taxon>Euteleostomi</taxon>
        <taxon>Actinopterygii</taxon>
        <taxon>Neopterygii</taxon>
        <taxon>Teleostei</taxon>
        <taxon>Ostariophysi</taxon>
        <taxon>Characiformes</taxon>
        <taxon>Characoidei</taxon>
        <taxon>Acestrorhamphidae</taxon>
        <taxon>Acestrorhamphinae</taxon>
        <taxon>Astyanax</taxon>
    </lineage>
</organism>
<evidence type="ECO:0000259" key="3">
    <source>
        <dbReference type="PROSITE" id="PS50001"/>
    </source>
</evidence>
<evidence type="ECO:0000313" key="4">
    <source>
        <dbReference type="Ensembl" id="ENSAMXP00005001128.1"/>
    </source>
</evidence>
<dbReference type="Gene3D" id="3.30.505.10">
    <property type="entry name" value="SH2 domain"/>
    <property type="match status" value="1"/>
</dbReference>
<dbReference type="SUPFAM" id="SSF55550">
    <property type="entry name" value="SH2 domain"/>
    <property type="match status" value="1"/>
</dbReference>
<dbReference type="GO" id="GO:0005737">
    <property type="term" value="C:cytoplasm"/>
    <property type="evidence" value="ECO:0007669"/>
    <property type="project" value="TreeGrafter"/>
</dbReference>